<accession>A0A5J6JAA0</accession>
<sequence>MPEFRVRDPLRGDDMASALFALALLAALAGPTALRLRRRPGFVTGRDGRLSTSITLALAWTVILVWLLLTILAYGLTAGGGIGWFAGEHGPLSPLTTVYLPLLGGPYVAMIAAKTVVGIRVENGTMAKPAPKPTGSGKRPLRELIANDSGRTDLVDLQYVALSAVTMLYVVLFFLSDVGGGLPRLPAEIWALTGAPAGAYLVNKMATRANPVITRVTVAGTALVVEGGGFGPEARVELDSTALPTGYDPATGTLGAQLPATGVPAAFTVVVTSRGLRSDPYQYAPAPTPAPAPAPDLAPAADQAQQPAGQ</sequence>
<protein>
    <recommendedName>
        <fullName evidence="5">IPT/TIG domain-containing protein</fullName>
    </recommendedName>
</protein>
<dbReference type="Proteomes" id="UP000325563">
    <property type="component" value="Chromosome"/>
</dbReference>
<feature type="transmembrane region" description="Helical" evidence="2">
    <location>
        <begin position="15"/>
        <end position="34"/>
    </location>
</feature>
<keyword evidence="2" id="KW-1133">Transmembrane helix</keyword>
<feature type="transmembrane region" description="Helical" evidence="2">
    <location>
        <begin position="54"/>
        <end position="76"/>
    </location>
</feature>
<feature type="transmembrane region" description="Helical" evidence="2">
    <location>
        <begin position="157"/>
        <end position="175"/>
    </location>
</feature>
<reference evidence="3 4" key="1">
    <citation type="submission" date="2017-09" db="EMBL/GenBank/DDBJ databases">
        <authorList>
            <person name="Lee N."/>
            <person name="Cho B.-K."/>
        </authorList>
    </citation>
    <scope>NUCLEOTIDE SEQUENCE [LARGE SCALE GENOMIC DNA]</scope>
    <source>
        <strain evidence="3 4">ATCC 27476</strain>
    </source>
</reference>
<organism evidence="3 4">
    <name type="scientific">Streptomyces vinaceus</name>
    <dbReference type="NCBI Taxonomy" id="1960"/>
    <lineage>
        <taxon>Bacteria</taxon>
        <taxon>Bacillati</taxon>
        <taxon>Actinomycetota</taxon>
        <taxon>Actinomycetes</taxon>
        <taxon>Kitasatosporales</taxon>
        <taxon>Streptomycetaceae</taxon>
        <taxon>Streptomyces</taxon>
    </lineage>
</organism>
<evidence type="ECO:0000256" key="1">
    <source>
        <dbReference type="SAM" id="MobiDB-lite"/>
    </source>
</evidence>
<feature type="compositionally biased region" description="Pro residues" evidence="1">
    <location>
        <begin position="286"/>
        <end position="296"/>
    </location>
</feature>
<feature type="region of interest" description="Disordered" evidence="1">
    <location>
        <begin position="278"/>
        <end position="310"/>
    </location>
</feature>
<proteinExistence type="predicted"/>
<keyword evidence="2" id="KW-0812">Transmembrane</keyword>
<dbReference type="KEGG" id="svn:CP980_20190"/>
<evidence type="ECO:0008006" key="5">
    <source>
        <dbReference type="Google" id="ProtNLM"/>
    </source>
</evidence>
<evidence type="ECO:0000313" key="4">
    <source>
        <dbReference type="Proteomes" id="UP000325563"/>
    </source>
</evidence>
<feature type="compositionally biased region" description="Low complexity" evidence="1">
    <location>
        <begin position="297"/>
        <end position="310"/>
    </location>
</feature>
<keyword evidence="2" id="KW-0472">Membrane</keyword>
<keyword evidence="4" id="KW-1185">Reference proteome</keyword>
<dbReference type="EMBL" id="CP023692">
    <property type="protein sequence ID" value="QEV47103.1"/>
    <property type="molecule type" value="Genomic_DNA"/>
</dbReference>
<name>A0A5J6JAA0_STRVI</name>
<evidence type="ECO:0000313" key="3">
    <source>
        <dbReference type="EMBL" id="QEV47103.1"/>
    </source>
</evidence>
<dbReference type="AlphaFoldDB" id="A0A5J6JAA0"/>
<evidence type="ECO:0000256" key="2">
    <source>
        <dbReference type="SAM" id="Phobius"/>
    </source>
</evidence>
<gene>
    <name evidence="3" type="ORF">CP980_20190</name>
</gene>